<sequence length="232" mass="25348">MRVPAPDIEKLVFTTLAGHLSDPQWLATIAGVADLTHLTKTIETGKRLALAIDKQQAGASKDTGPKAVAAFIQRIELGQNSVVLDINREALAAALGIAEPGRSADLKDDDEPIEIIVPMQLKRSGKQVRLILGEVTSKTRSPDGDLVRLVHDGHRWFDDLRSGRVATVAAIAKQDRQQVSHVSRNMSLAFLAPDITEMIVTGRQPVTLTPERLKASRPLPLDWNEQRAILLD</sequence>
<dbReference type="RefSeq" id="WP_163042695.1">
    <property type="nucleotide sequence ID" value="NZ_JAAAMJ010000002.1"/>
</dbReference>
<protein>
    <submittedName>
        <fullName evidence="1">Uncharacterized protein</fullName>
    </submittedName>
</protein>
<evidence type="ECO:0000313" key="2">
    <source>
        <dbReference type="Proteomes" id="UP000476332"/>
    </source>
</evidence>
<gene>
    <name evidence="1" type="ORF">GTW51_04395</name>
</gene>
<comment type="caution">
    <text evidence="1">The sequence shown here is derived from an EMBL/GenBank/DDBJ whole genome shotgun (WGS) entry which is preliminary data.</text>
</comment>
<proteinExistence type="predicted"/>
<name>A0A6L9MEC3_9HYPH</name>
<evidence type="ECO:0000313" key="1">
    <source>
        <dbReference type="EMBL" id="NDV85938.1"/>
    </source>
</evidence>
<dbReference type="EMBL" id="JAAAMJ010000002">
    <property type="protein sequence ID" value="NDV85938.1"/>
    <property type="molecule type" value="Genomic_DNA"/>
</dbReference>
<accession>A0A6L9MEC3</accession>
<organism evidence="1 2">
    <name type="scientific">Aurantimonas aggregata</name>
    <dbReference type="NCBI Taxonomy" id="2047720"/>
    <lineage>
        <taxon>Bacteria</taxon>
        <taxon>Pseudomonadati</taxon>
        <taxon>Pseudomonadota</taxon>
        <taxon>Alphaproteobacteria</taxon>
        <taxon>Hyphomicrobiales</taxon>
        <taxon>Aurantimonadaceae</taxon>
        <taxon>Aurantimonas</taxon>
    </lineage>
</organism>
<keyword evidence="2" id="KW-1185">Reference proteome</keyword>
<dbReference type="AlphaFoldDB" id="A0A6L9MEC3"/>
<dbReference type="Proteomes" id="UP000476332">
    <property type="component" value="Unassembled WGS sequence"/>
</dbReference>
<reference evidence="1 2" key="1">
    <citation type="submission" date="2020-01" db="EMBL/GenBank/DDBJ databases">
        <title>Genomes of bacteria type strains.</title>
        <authorList>
            <person name="Chen J."/>
            <person name="Zhu S."/>
            <person name="Chen J."/>
        </authorList>
    </citation>
    <scope>NUCLEOTIDE SEQUENCE [LARGE SCALE GENOMIC DNA]</scope>
    <source>
        <strain evidence="1 2">KCTC 52919</strain>
    </source>
</reference>